<dbReference type="Gene3D" id="1.10.8.840">
    <property type="entry name" value="Ribosome-associated complex head domain"/>
    <property type="match status" value="1"/>
</dbReference>
<evidence type="ECO:0000313" key="3">
    <source>
        <dbReference type="Proteomes" id="UP001583193"/>
    </source>
</evidence>
<comment type="caution">
    <text evidence="2">The sequence shown here is derived from an EMBL/GenBank/DDBJ whole genome shotgun (WGS) entry which is preliminary data.</text>
</comment>
<organism evidence="2 3">
    <name type="scientific">Paecilomyces lecythidis</name>
    <dbReference type="NCBI Taxonomy" id="3004212"/>
    <lineage>
        <taxon>Eukaryota</taxon>
        <taxon>Fungi</taxon>
        <taxon>Dikarya</taxon>
        <taxon>Ascomycota</taxon>
        <taxon>Pezizomycotina</taxon>
        <taxon>Eurotiomycetes</taxon>
        <taxon>Eurotiomycetidae</taxon>
        <taxon>Eurotiales</taxon>
        <taxon>Thermoascaceae</taxon>
        <taxon>Paecilomyces</taxon>
    </lineage>
</organism>
<evidence type="ECO:0000313" key="2">
    <source>
        <dbReference type="EMBL" id="KAL1884929.1"/>
    </source>
</evidence>
<feature type="domain" description="Ribosome-associated complex head" evidence="1">
    <location>
        <begin position="132"/>
        <end position="183"/>
    </location>
</feature>
<protein>
    <recommendedName>
        <fullName evidence="1">Ribosome-associated complex head domain-containing protein</fullName>
    </recommendedName>
</protein>
<name>A0ABR3YBU6_9EURO</name>
<dbReference type="EMBL" id="JAVDPF010000003">
    <property type="protein sequence ID" value="KAL1884929.1"/>
    <property type="molecule type" value="Genomic_DNA"/>
</dbReference>
<dbReference type="Pfam" id="PF16717">
    <property type="entry name" value="RAC_head"/>
    <property type="match status" value="1"/>
</dbReference>
<dbReference type="InterPro" id="IPR042569">
    <property type="entry name" value="RAC_head_sf"/>
</dbReference>
<sequence length="186" mass="20708">MSFFVSVISPNASDNEFGPGLYATKDFTTAVNYSHPNSAVMVFKDPDFRDLNVWRPDRPDWNSLTAHWLSIPLHDLKPPRDYKEADVVVGALSENQSQARVKKTFATPGECVQMACNTDLAAKIDQYRMRFNRMTDVELIQSKIDAEQLAALAGRLTSAGKDAFAEEAKRLVGEAKLKDGEIKALI</sequence>
<dbReference type="InterPro" id="IPR032003">
    <property type="entry name" value="RAC_head"/>
</dbReference>
<evidence type="ECO:0000259" key="1">
    <source>
        <dbReference type="Pfam" id="PF16717"/>
    </source>
</evidence>
<reference evidence="2 3" key="1">
    <citation type="journal article" date="2024" name="IMA Fungus">
        <title>IMA Genome - F19 : A genome assembly and annotation guide to empower mycologists, including annotated draft genome sequences of Ceratocystis pirilliformis, Diaporthe australafricana, Fusarium ophioides, Paecilomyces lecythidis, and Sporothrix stenoceras.</title>
        <authorList>
            <person name="Aylward J."/>
            <person name="Wilson A.M."/>
            <person name="Visagie C.M."/>
            <person name="Spraker J."/>
            <person name="Barnes I."/>
            <person name="Buitendag C."/>
            <person name="Ceriani C."/>
            <person name="Del Mar Angel L."/>
            <person name="du Plessis D."/>
            <person name="Fuchs T."/>
            <person name="Gasser K."/>
            <person name="Kramer D."/>
            <person name="Li W."/>
            <person name="Munsamy K."/>
            <person name="Piso A."/>
            <person name="Price J.L."/>
            <person name="Sonnekus B."/>
            <person name="Thomas C."/>
            <person name="van der Nest A."/>
            <person name="van Dijk A."/>
            <person name="van Heerden A."/>
            <person name="van Vuuren N."/>
            <person name="Yilmaz N."/>
            <person name="Duong T.A."/>
            <person name="van der Merwe N.A."/>
            <person name="Wingfield M.J."/>
            <person name="Wingfield B.D."/>
        </authorList>
    </citation>
    <scope>NUCLEOTIDE SEQUENCE [LARGE SCALE GENOMIC DNA]</scope>
    <source>
        <strain evidence="2 3">CMW 18167</strain>
    </source>
</reference>
<proteinExistence type="predicted"/>
<accession>A0ABR3YBU6</accession>
<keyword evidence="3" id="KW-1185">Reference proteome</keyword>
<gene>
    <name evidence="2" type="ORF">Plec18167_001586</name>
</gene>
<dbReference type="Proteomes" id="UP001583193">
    <property type="component" value="Unassembled WGS sequence"/>
</dbReference>